<keyword evidence="4" id="KW-1185">Reference proteome</keyword>
<gene>
    <name evidence="3" type="ORF">PBRA_001782</name>
</gene>
<proteinExistence type="predicted"/>
<feature type="region of interest" description="Disordered" evidence="2">
    <location>
        <begin position="285"/>
        <end position="316"/>
    </location>
</feature>
<feature type="coiled-coil region" evidence="1">
    <location>
        <begin position="14"/>
        <end position="41"/>
    </location>
</feature>
<sequence length="316" mass="35259">MSASDDPAVLKQRLAELRVVILNLQKDIARQEGDMMDMKRAIAQRMTKEQAEARLAAMTTPAQVKDKIERVRADLLAVVNGKATRQEVGAALDRKASSSDMAQLSAEVDRISAFLRLHARSDSAAAALAASKTTRKESRKVTDLHERIARFGAVCDDLERKFNVLASVSAGMPDALRQATRSIEASRALLHRVEAQVDRSRSEQQRNVYEEMLPRVLDMSARMAAADDILRGVDVAERTARANRADLATLQQPFMARVTDLQAETRMFFRELVRLQAQFADLAAQVGDRRQQQERPAGPAMIPWSKASPRQAKRDW</sequence>
<keyword evidence="1" id="KW-0175">Coiled coil</keyword>
<evidence type="ECO:0000256" key="2">
    <source>
        <dbReference type="SAM" id="MobiDB-lite"/>
    </source>
</evidence>
<accession>A0A0G4IZF5</accession>
<dbReference type="AlphaFoldDB" id="A0A0G4IZF5"/>
<evidence type="ECO:0000313" key="3">
    <source>
        <dbReference type="EMBL" id="CEP00728.1"/>
    </source>
</evidence>
<name>A0A0G4IZF5_PLABS</name>
<evidence type="ECO:0000256" key="1">
    <source>
        <dbReference type="SAM" id="Coils"/>
    </source>
</evidence>
<evidence type="ECO:0000313" key="4">
    <source>
        <dbReference type="Proteomes" id="UP000039324"/>
    </source>
</evidence>
<dbReference type="Proteomes" id="UP000039324">
    <property type="component" value="Unassembled WGS sequence"/>
</dbReference>
<dbReference type="EMBL" id="CDSF01000101">
    <property type="protein sequence ID" value="CEP00728.1"/>
    <property type="molecule type" value="Genomic_DNA"/>
</dbReference>
<reference evidence="3 4" key="1">
    <citation type="submission" date="2015-02" db="EMBL/GenBank/DDBJ databases">
        <authorList>
            <person name="Chooi Y.-H."/>
        </authorList>
    </citation>
    <scope>NUCLEOTIDE SEQUENCE [LARGE SCALE GENOMIC DNA]</scope>
    <source>
        <strain evidence="3">E3</strain>
    </source>
</reference>
<protein>
    <submittedName>
        <fullName evidence="3">Uncharacterized protein</fullName>
    </submittedName>
</protein>
<organism evidence="3 4">
    <name type="scientific">Plasmodiophora brassicae</name>
    <name type="common">Clubroot disease agent</name>
    <dbReference type="NCBI Taxonomy" id="37360"/>
    <lineage>
        <taxon>Eukaryota</taxon>
        <taxon>Sar</taxon>
        <taxon>Rhizaria</taxon>
        <taxon>Endomyxa</taxon>
        <taxon>Phytomyxea</taxon>
        <taxon>Plasmodiophorida</taxon>
        <taxon>Plasmodiophoridae</taxon>
        <taxon>Plasmodiophora</taxon>
    </lineage>
</organism>